<dbReference type="PROSITE" id="PS50294">
    <property type="entry name" value="WD_REPEATS_REGION"/>
    <property type="match status" value="1"/>
</dbReference>
<dbReference type="PROSITE" id="PS50082">
    <property type="entry name" value="WD_REPEATS_2"/>
    <property type="match status" value="1"/>
</dbReference>
<evidence type="ECO:0000256" key="5">
    <source>
        <dbReference type="ARBA" id="ARBA00022679"/>
    </source>
</evidence>
<dbReference type="GO" id="GO:0022857">
    <property type="term" value="F:transmembrane transporter activity"/>
    <property type="evidence" value="ECO:0007669"/>
    <property type="project" value="InterPro"/>
</dbReference>
<feature type="domain" description="U-box" evidence="13">
    <location>
        <begin position="418"/>
        <end position="493"/>
    </location>
</feature>
<feature type="transmembrane region" description="Helical" evidence="12">
    <location>
        <begin position="1725"/>
        <end position="1744"/>
    </location>
</feature>
<dbReference type="InterPro" id="IPR016024">
    <property type="entry name" value="ARM-type_fold"/>
</dbReference>
<evidence type="ECO:0000256" key="12">
    <source>
        <dbReference type="SAM" id="Phobius"/>
    </source>
</evidence>
<accession>A0A4S4E4V3</accession>
<organism evidence="14 15">
    <name type="scientific">Camellia sinensis var. sinensis</name>
    <name type="common">China tea</name>
    <dbReference type="NCBI Taxonomy" id="542762"/>
    <lineage>
        <taxon>Eukaryota</taxon>
        <taxon>Viridiplantae</taxon>
        <taxon>Streptophyta</taxon>
        <taxon>Embryophyta</taxon>
        <taxon>Tracheophyta</taxon>
        <taxon>Spermatophyta</taxon>
        <taxon>Magnoliopsida</taxon>
        <taxon>eudicotyledons</taxon>
        <taxon>Gunneridae</taxon>
        <taxon>Pentapetalae</taxon>
        <taxon>asterids</taxon>
        <taxon>Ericales</taxon>
        <taxon>Theaceae</taxon>
        <taxon>Camellia</taxon>
    </lineage>
</organism>
<evidence type="ECO:0000256" key="1">
    <source>
        <dbReference type="ARBA" id="ARBA00000900"/>
    </source>
</evidence>
<dbReference type="InterPro" id="IPR015943">
    <property type="entry name" value="WD40/YVTN_repeat-like_dom_sf"/>
</dbReference>
<dbReference type="InterPro" id="IPR018456">
    <property type="entry name" value="PTR2_symporter_CS"/>
</dbReference>
<feature type="transmembrane region" description="Helical" evidence="12">
    <location>
        <begin position="1537"/>
        <end position="1557"/>
    </location>
</feature>
<dbReference type="GO" id="GO:0006857">
    <property type="term" value="P:oligopeptide transport"/>
    <property type="evidence" value="ECO:0007669"/>
    <property type="project" value="InterPro"/>
</dbReference>
<dbReference type="GO" id="GO:0016020">
    <property type="term" value="C:membrane"/>
    <property type="evidence" value="ECO:0007669"/>
    <property type="project" value="UniProtKB-SubCell"/>
</dbReference>
<comment type="caution">
    <text evidence="14">The sequence shown here is derived from an EMBL/GenBank/DDBJ whole genome shotgun (WGS) entry which is preliminary data.</text>
</comment>
<evidence type="ECO:0000259" key="13">
    <source>
        <dbReference type="PROSITE" id="PS51698"/>
    </source>
</evidence>
<keyword evidence="10" id="KW-0853">WD repeat</keyword>
<evidence type="ECO:0000256" key="6">
    <source>
        <dbReference type="ARBA" id="ARBA00022692"/>
    </source>
</evidence>
<dbReference type="Gene3D" id="3.30.40.10">
    <property type="entry name" value="Zinc/RING finger domain, C3HC4 (zinc finger)"/>
    <property type="match status" value="1"/>
</dbReference>
<reference evidence="14 15" key="1">
    <citation type="journal article" date="2018" name="Proc. Natl. Acad. Sci. U.S.A.">
        <title>Draft genome sequence of Camellia sinensis var. sinensis provides insights into the evolution of the tea genome and tea quality.</title>
        <authorList>
            <person name="Wei C."/>
            <person name="Yang H."/>
            <person name="Wang S."/>
            <person name="Zhao J."/>
            <person name="Liu C."/>
            <person name="Gao L."/>
            <person name="Xia E."/>
            <person name="Lu Y."/>
            <person name="Tai Y."/>
            <person name="She G."/>
            <person name="Sun J."/>
            <person name="Cao H."/>
            <person name="Tong W."/>
            <person name="Gao Q."/>
            <person name="Li Y."/>
            <person name="Deng W."/>
            <person name="Jiang X."/>
            <person name="Wang W."/>
            <person name="Chen Q."/>
            <person name="Zhang S."/>
            <person name="Li H."/>
            <person name="Wu J."/>
            <person name="Wang P."/>
            <person name="Li P."/>
            <person name="Shi C."/>
            <person name="Zheng F."/>
            <person name="Jian J."/>
            <person name="Huang B."/>
            <person name="Shan D."/>
            <person name="Shi M."/>
            <person name="Fang C."/>
            <person name="Yue Y."/>
            <person name="Li F."/>
            <person name="Li D."/>
            <person name="Wei S."/>
            <person name="Han B."/>
            <person name="Jiang C."/>
            <person name="Yin Y."/>
            <person name="Xia T."/>
            <person name="Zhang Z."/>
            <person name="Bennetzen J.L."/>
            <person name="Zhao S."/>
            <person name="Wan X."/>
        </authorList>
    </citation>
    <scope>NUCLEOTIDE SEQUENCE [LARGE SCALE GENOMIC DNA]</scope>
    <source>
        <strain evidence="15">cv. Shuchazao</strain>
        <tissue evidence="14">Leaf</tissue>
    </source>
</reference>
<dbReference type="Gene3D" id="1.20.1250.20">
    <property type="entry name" value="MFS general substrate transporter like domains"/>
    <property type="match status" value="1"/>
</dbReference>
<dbReference type="InterPro" id="IPR052858">
    <property type="entry name" value="E3_ubiquitin-ligase_LIN"/>
</dbReference>
<dbReference type="Pfam" id="PF23654">
    <property type="entry name" value="ARM_LIN_2nd"/>
    <property type="match status" value="1"/>
</dbReference>
<dbReference type="Proteomes" id="UP000306102">
    <property type="component" value="Unassembled WGS sequence"/>
</dbReference>
<comment type="catalytic activity">
    <reaction evidence="1">
        <text>S-ubiquitinyl-[E2 ubiquitin-conjugating enzyme]-L-cysteine + [acceptor protein]-L-lysine = [E2 ubiquitin-conjugating enzyme]-L-cysteine + N(6)-ubiquitinyl-[acceptor protein]-L-lysine.</text>
        <dbReference type="EC" id="2.3.2.27"/>
    </reaction>
</comment>
<feature type="transmembrane region" description="Helical" evidence="12">
    <location>
        <begin position="1491"/>
        <end position="1517"/>
    </location>
</feature>
<dbReference type="GO" id="GO:0061630">
    <property type="term" value="F:ubiquitin protein ligase activity"/>
    <property type="evidence" value="ECO:0007669"/>
    <property type="project" value="UniProtKB-EC"/>
</dbReference>
<evidence type="ECO:0000256" key="7">
    <source>
        <dbReference type="ARBA" id="ARBA00022989"/>
    </source>
</evidence>
<feature type="compositionally biased region" description="Low complexity" evidence="11">
    <location>
        <begin position="383"/>
        <end position="392"/>
    </location>
</feature>
<comment type="pathway">
    <text evidence="3">Protein modification; protein ubiquitination.</text>
</comment>
<feature type="transmembrane region" description="Helical" evidence="12">
    <location>
        <begin position="1844"/>
        <end position="1869"/>
    </location>
</feature>
<dbReference type="InterPro" id="IPR056512">
    <property type="entry name" value="LIN_N"/>
</dbReference>
<dbReference type="SUPFAM" id="SSF48371">
    <property type="entry name" value="ARM repeat"/>
    <property type="match status" value="1"/>
</dbReference>
<dbReference type="SUPFAM" id="SSF103473">
    <property type="entry name" value="MFS general substrate transporter"/>
    <property type="match status" value="1"/>
</dbReference>
<evidence type="ECO:0000256" key="8">
    <source>
        <dbReference type="ARBA" id="ARBA00023136"/>
    </source>
</evidence>
<evidence type="ECO:0000256" key="2">
    <source>
        <dbReference type="ARBA" id="ARBA00004141"/>
    </source>
</evidence>
<dbReference type="InterPro" id="IPR011989">
    <property type="entry name" value="ARM-like"/>
</dbReference>
<comment type="subcellular location">
    <subcellularLocation>
        <location evidence="2">Membrane</location>
        <topology evidence="2">Multi-pass membrane protein</topology>
    </subcellularLocation>
</comment>
<sequence>MSTTTTTTTSSQIIHHATAFISETLSQADLRHRVFSAFTNKIPSSNQIILKPLHLAAETLENAISTSNPSIRSSSLRLAEKLLISPIHNTIPENPFSSFLLSLIHSLCHRPIDASLSLLDVFYIDPSLARSEVAPVVFEELFLIHFLPVFQWFNDHRSKILSSLSQNVGYNCDDSSICDDSVVFSSTRSLSQMSGDQTSELKELEKDYEEVLDENCRIFAGYFKEVLANKDGNRLIDPPSVVLEKTGKGHKSEYSKDEKIKAGEPGLKNGRNIVIIIDFQLELGSNLLCPRYPMWAEGEKSVEFNRSSAKSLSQFPSFYPERVSPKVFTNQRSSRKSKTLPKDDSDTELEPSSDDNLSDYSSSDSDAEIEEKNKKSSLFDTRQSPSQKQKQPISAESSGSPDLLMAEIDNPPGGEKHTPPKDFVCPITSNIFGDPVTLETGQTYERKAIQEWLERGNCTCPITRQKLHRTQLPKTNYVLKRLIASWQEQNPTSIPVQSENSQPESKPVFNSMMRSTSPNSVISQATIDGTVSELHLVITNLCMSEILKESEMAVLQIERFWQEANMEVEIQAMLSKPPVINGFVEILFNSVDPQVLTATIFLLSELGSRDGAVIQTLTRVDSDVECVVALFTNGLLETVVLIYLLRPSSISLIKMDMVDTLLTVIRNKEDDMIKMCMKPKTAAVLLLGQIFGSAEEISLSEITRRVIMGKVIESIVASLQSDWAEERIAAVGILLRCMQGEGKCRNSIADKAELAPVLECFTGASDGERFEIVHFLFELVKLNRRTFNEQILHIIKDEGTLSTMHTLLIYLQTALQDQCPIVAGLLLQLDLLEEPRKMSIYREEAIDTLISCLRNSDFPAAQIAAAETILALQGRFSSSGKPLARAFLLKHGGVDKSHKYVMRKEQLSTMSGEIQESLEEEKAAEEWERKMAFVLVSHEFGLVFEALGEGLKSRYAELSSACFVSAAWLVHMLNVLPDTGLRGAARVCLLKCFVSTLKSARDTEDKVLSMLALNSFVHDPEGLRDITYHMKDILKGLRELKKSSTMALDMLKVFAEERDSSTQDLWNHKDLVQEDCSVNGEVLSVVYFRDKIFSGHSDGTIKVWTGKGSILHLIQETRKHTKAVSSLAILQSGDKLYSGSLDKTVRVWSIGGEVMHCTQVHDMKDQVHNLVVANSVACFIPQGAGIKMHSWGGGSKLLNPNKSAKCITLLHGKLYSGCQDNSIQEIDLATGTLNTIQSGSRKLLGKANPIHALNIRDGLLYSASSSLNGAAVKIWNASNYSMVGSLPLTLEVRAMVVSSELIYLGCKGGTVEVWCRKKHNRVDMLQTGSNGRVLCMALDADEEVLVIGTSDGRMEERSADPVKTTSQPVSRRKGGLRTMPFVIANEALEKVASVGLHANMILYLKNEYHLSIVTGTSILFLWNAVSNFLPTFGAFLSDSYLGRFCVVGLGSIVTLLGLVVLWFTAIFKHARPPHCDHPNTDHCASPKPAQLALLFSSFVLMAIGAGGIRPCSLAFGADQFNKPDNPKNTRVLQTFFNWYYVSLGISIMISVTVIVYIQTAKGWTVGFGVPVVLMFFSTVMFFLGSPLFVKVKANKSLVTGFAQVMAVSWKNKHLDFPPKDSEGQYHHKKGSKLLAPAEKLRFLNKACIIKNPEKDLNPDGTALDPWTLCTVQQVEELKALIKVLPIWSAGIIIAVTISQQAFPVLQAYTMDRHFNKNFKMPPGSYGVFSILTLTIWVAIYDRLIVPWLSKYTKRPRGLSLKQRMGIGLFLSCIATTVAALIESTRRARAINEGLADQPDAVVNMSAMWLVPQHCLVGISEAFNAIGQIQFYYSQFPKSMSSIGIALFTLGMGVGNLLGSLIVSILAHATKRGGNVSWVSNNLNRGHYDYYYWILTCLSVANFFYFLLCGWAYGSEEQNVWDDDWEDKKDEDIVMSKDSPIVLSV</sequence>
<keyword evidence="7 12" id="KW-1133">Transmembrane helix</keyword>
<dbReference type="EMBL" id="SDRB02007560">
    <property type="protein sequence ID" value="THG10992.1"/>
    <property type="molecule type" value="Genomic_DNA"/>
</dbReference>
<keyword evidence="8 12" id="KW-0472">Membrane</keyword>
<dbReference type="SUPFAM" id="SSF57850">
    <property type="entry name" value="RING/U-box"/>
    <property type="match status" value="1"/>
</dbReference>
<evidence type="ECO:0000256" key="4">
    <source>
        <dbReference type="ARBA" id="ARBA00012483"/>
    </source>
</evidence>
<dbReference type="SMART" id="SM00320">
    <property type="entry name" value="WD40"/>
    <property type="match status" value="4"/>
</dbReference>
<dbReference type="Gene3D" id="1.25.10.10">
    <property type="entry name" value="Leucine-rich Repeat Variant"/>
    <property type="match status" value="1"/>
</dbReference>
<dbReference type="Pfam" id="PF00854">
    <property type="entry name" value="PTR2"/>
    <property type="match status" value="1"/>
</dbReference>
<feature type="repeat" description="WD" evidence="10">
    <location>
        <begin position="1117"/>
        <end position="1150"/>
    </location>
</feature>
<comment type="similarity">
    <text evidence="9">Belongs to the major facilitator superfamily. Phosphate:H(+) symporter (TC 2.A.1.9) family.</text>
</comment>
<dbReference type="InterPro" id="IPR056514">
    <property type="entry name" value="ARM_LIN_2nd"/>
</dbReference>
<dbReference type="InterPro" id="IPR001680">
    <property type="entry name" value="WD40_rpt"/>
</dbReference>
<feature type="compositionally biased region" description="Acidic residues" evidence="11">
    <location>
        <begin position="345"/>
        <end position="357"/>
    </location>
</feature>
<dbReference type="InterPro" id="IPR045210">
    <property type="entry name" value="RING-Ubox_PUB"/>
</dbReference>
<dbReference type="EC" id="2.3.2.27" evidence="4"/>
<dbReference type="SMART" id="SM00504">
    <property type="entry name" value="Ubox"/>
    <property type="match status" value="1"/>
</dbReference>
<dbReference type="InterPro" id="IPR000109">
    <property type="entry name" value="POT_fam"/>
</dbReference>
<dbReference type="CDD" id="cd17416">
    <property type="entry name" value="MFS_NPF1_2"/>
    <property type="match status" value="1"/>
</dbReference>
<dbReference type="GO" id="GO:0016567">
    <property type="term" value="P:protein ubiquitination"/>
    <property type="evidence" value="ECO:0007669"/>
    <property type="project" value="UniProtKB-UniPathway"/>
</dbReference>
<dbReference type="Gene3D" id="2.130.10.10">
    <property type="entry name" value="YVTN repeat-like/Quinoprotein amine dehydrogenase"/>
    <property type="match status" value="2"/>
</dbReference>
<proteinExistence type="inferred from homology"/>
<feature type="transmembrane region" description="Helical" evidence="12">
    <location>
        <begin position="1441"/>
        <end position="1463"/>
    </location>
</feature>
<evidence type="ECO:0000256" key="9">
    <source>
        <dbReference type="ARBA" id="ARBA00044504"/>
    </source>
</evidence>
<feature type="region of interest" description="Disordered" evidence="11">
    <location>
        <begin position="326"/>
        <end position="422"/>
    </location>
</feature>
<evidence type="ECO:0000256" key="11">
    <source>
        <dbReference type="SAM" id="MobiDB-lite"/>
    </source>
</evidence>
<dbReference type="PROSITE" id="PS01022">
    <property type="entry name" value="PTR2_1"/>
    <property type="match status" value="1"/>
</dbReference>
<feature type="transmembrane region" description="Helical" evidence="12">
    <location>
        <begin position="1408"/>
        <end position="1429"/>
    </location>
</feature>
<dbReference type="PANTHER" id="PTHR47446">
    <property type="entry name" value="RING-TYPE E3 UBIQUITIN TRANSFERASE"/>
    <property type="match status" value="1"/>
</dbReference>
<feature type="transmembrane region" description="Helical" evidence="12">
    <location>
        <begin position="1889"/>
        <end position="1912"/>
    </location>
</feature>
<evidence type="ECO:0000313" key="14">
    <source>
        <dbReference type="EMBL" id="THG10992.1"/>
    </source>
</evidence>
<dbReference type="Pfam" id="PF00400">
    <property type="entry name" value="WD40"/>
    <property type="match status" value="1"/>
</dbReference>
<dbReference type="PROSITE" id="PS51698">
    <property type="entry name" value="U_BOX"/>
    <property type="match status" value="1"/>
</dbReference>
<dbReference type="Pfam" id="PF23628">
    <property type="entry name" value="ARM_LIN_C"/>
    <property type="match status" value="1"/>
</dbReference>
<gene>
    <name evidence="14" type="ORF">TEA_024355</name>
</gene>
<keyword evidence="5" id="KW-0808">Transferase</keyword>
<dbReference type="SUPFAM" id="SSF50978">
    <property type="entry name" value="WD40 repeat-like"/>
    <property type="match status" value="1"/>
</dbReference>
<evidence type="ECO:0000313" key="15">
    <source>
        <dbReference type="Proteomes" id="UP000306102"/>
    </source>
</evidence>
<protein>
    <recommendedName>
        <fullName evidence="4">RING-type E3 ubiquitin transferase</fullName>
        <ecNumber evidence="4">2.3.2.27</ecNumber>
    </recommendedName>
</protein>
<dbReference type="InterPro" id="IPR036322">
    <property type="entry name" value="WD40_repeat_dom_sf"/>
</dbReference>
<evidence type="ECO:0000256" key="10">
    <source>
        <dbReference type="PROSITE-ProRule" id="PRU00221"/>
    </source>
</evidence>
<name>A0A4S4E4V3_CAMSN</name>
<evidence type="ECO:0000256" key="3">
    <source>
        <dbReference type="ARBA" id="ARBA00004906"/>
    </source>
</evidence>
<dbReference type="UniPathway" id="UPA00143"/>
<dbReference type="CDD" id="cd16664">
    <property type="entry name" value="RING-Ubox_PUB"/>
    <property type="match status" value="1"/>
</dbReference>
<dbReference type="PANTHER" id="PTHR47446:SF2">
    <property type="entry name" value="RING-TYPE E3 UBIQUITIN TRANSFERASE"/>
    <property type="match status" value="1"/>
</dbReference>
<keyword evidence="15" id="KW-1185">Reference proteome</keyword>
<feature type="transmembrane region" description="Helical" evidence="12">
    <location>
        <begin position="1686"/>
        <end position="1705"/>
    </location>
</feature>
<dbReference type="InterPro" id="IPR055566">
    <property type="entry name" value="ARM_LIN"/>
</dbReference>
<dbReference type="InterPro" id="IPR013083">
    <property type="entry name" value="Znf_RING/FYVE/PHD"/>
</dbReference>
<feature type="transmembrane region" description="Helical" evidence="12">
    <location>
        <begin position="1569"/>
        <end position="1589"/>
    </location>
</feature>
<feature type="transmembrane region" description="Helical" evidence="12">
    <location>
        <begin position="1764"/>
        <end position="1781"/>
    </location>
</feature>
<dbReference type="Pfam" id="PF23568">
    <property type="entry name" value="ARM_LIN"/>
    <property type="match status" value="1"/>
</dbReference>
<keyword evidence="6 12" id="KW-0812">Transmembrane</keyword>
<dbReference type="Pfam" id="PF04564">
    <property type="entry name" value="U-box"/>
    <property type="match status" value="1"/>
</dbReference>
<dbReference type="InterPro" id="IPR003613">
    <property type="entry name" value="Ubox_domain"/>
</dbReference>
<dbReference type="InterPro" id="IPR036259">
    <property type="entry name" value="MFS_trans_sf"/>
</dbReference>